<dbReference type="InterPro" id="IPR003719">
    <property type="entry name" value="Phenazine_PhzF-like"/>
</dbReference>
<comment type="similarity">
    <text evidence="1">Belongs to the PhzF family.</text>
</comment>
<reference evidence="5" key="1">
    <citation type="submission" date="2017-08" db="EMBL/GenBank/DDBJ databases">
        <title>A dynamic microbial community with high functional redundancy inhabits the cold, oxic subseafloor aquifer.</title>
        <authorList>
            <person name="Tully B.J."/>
            <person name="Wheat C.G."/>
            <person name="Glazer B.T."/>
            <person name="Huber J.A."/>
        </authorList>
    </citation>
    <scope>NUCLEOTIDE SEQUENCE [LARGE SCALE GENOMIC DNA]</scope>
</reference>
<dbReference type="Proteomes" id="UP000228987">
    <property type="component" value="Unassembled WGS sequence"/>
</dbReference>
<proteinExistence type="inferred from homology"/>
<dbReference type="NCBIfam" id="TIGR00654">
    <property type="entry name" value="PhzF_family"/>
    <property type="match status" value="1"/>
</dbReference>
<evidence type="ECO:0000256" key="3">
    <source>
        <dbReference type="PIRSR" id="PIRSR016184-1"/>
    </source>
</evidence>
<dbReference type="AlphaFoldDB" id="A0A2A5CHQ0"/>
<comment type="caution">
    <text evidence="4">The sequence shown here is derived from an EMBL/GenBank/DDBJ whole genome shotgun (WGS) entry which is preliminary data.</text>
</comment>
<protein>
    <submittedName>
        <fullName evidence="4">Isomerase</fullName>
    </submittedName>
</protein>
<dbReference type="EMBL" id="NVWI01000001">
    <property type="protein sequence ID" value="PCJ43399.1"/>
    <property type="molecule type" value="Genomic_DNA"/>
</dbReference>
<organism evidence="4 5">
    <name type="scientific">SAR86 cluster bacterium</name>
    <dbReference type="NCBI Taxonomy" id="2030880"/>
    <lineage>
        <taxon>Bacteria</taxon>
        <taxon>Pseudomonadati</taxon>
        <taxon>Pseudomonadota</taxon>
        <taxon>Gammaproteobacteria</taxon>
        <taxon>SAR86 cluster</taxon>
    </lineage>
</organism>
<name>A0A2A5CHQ0_9GAMM</name>
<accession>A0A2A5CHQ0</accession>
<gene>
    <name evidence="4" type="ORF">COA71_00570</name>
</gene>
<keyword evidence="2 4" id="KW-0413">Isomerase</keyword>
<dbReference type="SUPFAM" id="SSF54506">
    <property type="entry name" value="Diaminopimelate epimerase-like"/>
    <property type="match status" value="1"/>
</dbReference>
<sequence length="263" mass="29080">MKLKIFQIDAFADKAFAGNPAAVVPLKKWLDAAVMQSIAAENNLAETAFFVPADGEFQLRWFTPKVEVKLCGHATLATSFVLFNELGYDKDEIIFNTLSGKLMVTKNVDLLTLNFPSQKPEPCELLPSLEKALGRKPLACLKNVDYVLVFENEDVIKNISPNHDLIRKIDTRGIIVTAPALEYDFVARFFAAASGIDEDPVTGSAYTKLVPYWAEKLGKTSFKARQVSQRGGNLMLELKGDRVLISGNAVKYLEGTIDIPVNH</sequence>
<dbReference type="PANTHER" id="PTHR13774:SF17">
    <property type="entry name" value="PHENAZINE BIOSYNTHESIS-LIKE DOMAIN-CONTAINING PROTEIN"/>
    <property type="match status" value="1"/>
</dbReference>
<evidence type="ECO:0000313" key="5">
    <source>
        <dbReference type="Proteomes" id="UP000228987"/>
    </source>
</evidence>
<evidence type="ECO:0000256" key="2">
    <source>
        <dbReference type="ARBA" id="ARBA00023235"/>
    </source>
</evidence>
<dbReference type="PIRSF" id="PIRSF016184">
    <property type="entry name" value="PhzC_PhzF"/>
    <property type="match status" value="1"/>
</dbReference>
<dbReference type="Pfam" id="PF02567">
    <property type="entry name" value="PhzC-PhzF"/>
    <property type="match status" value="1"/>
</dbReference>
<dbReference type="GO" id="GO:0005737">
    <property type="term" value="C:cytoplasm"/>
    <property type="evidence" value="ECO:0007669"/>
    <property type="project" value="TreeGrafter"/>
</dbReference>
<feature type="active site" evidence="3">
    <location>
        <position position="46"/>
    </location>
</feature>
<evidence type="ECO:0000313" key="4">
    <source>
        <dbReference type="EMBL" id="PCJ43399.1"/>
    </source>
</evidence>
<dbReference type="Gene3D" id="3.10.310.10">
    <property type="entry name" value="Diaminopimelate Epimerase, Chain A, domain 1"/>
    <property type="match status" value="2"/>
</dbReference>
<dbReference type="GO" id="GO:0016853">
    <property type="term" value="F:isomerase activity"/>
    <property type="evidence" value="ECO:0007669"/>
    <property type="project" value="UniProtKB-KW"/>
</dbReference>
<evidence type="ECO:0000256" key="1">
    <source>
        <dbReference type="ARBA" id="ARBA00008270"/>
    </source>
</evidence>
<dbReference type="PANTHER" id="PTHR13774">
    <property type="entry name" value="PHENAZINE BIOSYNTHESIS PROTEIN"/>
    <property type="match status" value="1"/>
</dbReference>